<evidence type="ECO:0000256" key="1">
    <source>
        <dbReference type="ARBA" id="ARBA00008954"/>
    </source>
</evidence>
<dbReference type="Gene3D" id="3.90.1150.10">
    <property type="entry name" value="Aspartate Aminotransferase, domain 1"/>
    <property type="match status" value="1"/>
</dbReference>
<dbReference type="InterPro" id="IPR005814">
    <property type="entry name" value="Aminotrans_3"/>
</dbReference>
<evidence type="ECO:0000313" key="7">
    <source>
        <dbReference type="Proteomes" id="UP000294881"/>
    </source>
</evidence>
<keyword evidence="2" id="KW-0032">Aminotransferase</keyword>
<reference evidence="6 7" key="1">
    <citation type="submission" date="2019-03" db="EMBL/GenBank/DDBJ databases">
        <title>Genomic Encyclopedia of Type Strains, Phase IV (KMG-IV): sequencing the most valuable type-strain genomes for metagenomic binning, comparative biology and taxonomic classification.</title>
        <authorList>
            <person name="Goeker M."/>
        </authorList>
    </citation>
    <scope>NUCLEOTIDE SEQUENCE [LARGE SCALE GENOMIC DNA]</scope>
    <source>
        <strain evidence="6 7">DSM 22958</strain>
    </source>
</reference>
<keyword evidence="7" id="KW-1185">Reference proteome</keyword>
<dbReference type="FunFam" id="3.40.640.10:FF:000014">
    <property type="entry name" value="Adenosylmethionine-8-amino-7-oxononanoate aminotransferase, probable"/>
    <property type="match status" value="1"/>
</dbReference>
<gene>
    <name evidence="6" type="ORF">EV666_101480</name>
</gene>
<dbReference type="GO" id="GO:0009102">
    <property type="term" value="P:biotin biosynthetic process"/>
    <property type="evidence" value="ECO:0007669"/>
    <property type="project" value="TreeGrafter"/>
</dbReference>
<dbReference type="NCBIfam" id="NF004767">
    <property type="entry name" value="PRK06105.1"/>
    <property type="match status" value="1"/>
</dbReference>
<dbReference type="Gene3D" id="3.40.640.10">
    <property type="entry name" value="Type I PLP-dependent aspartate aminotransferase-like (Major domain)"/>
    <property type="match status" value="1"/>
</dbReference>
<dbReference type="InterPro" id="IPR015422">
    <property type="entry name" value="PyrdxlP-dep_Trfase_small"/>
</dbReference>
<dbReference type="GO" id="GO:0009448">
    <property type="term" value="P:gamma-aminobutyric acid metabolic process"/>
    <property type="evidence" value="ECO:0007669"/>
    <property type="project" value="TreeGrafter"/>
</dbReference>
<dbReference type="GO" id="GO:0004015">
    <property type="term" value="F:adenosylmethionine-8-amino-7-oxononanoate transaminase activity"/>
    <property type="evidence" value="ECO:0007669"/>
    <property type="project" value="TreeGrafter"/>
</dbReference>
<sequence length="484" mass="52599">MASGKNCGRLQQSLALQPVASPYREGSRMTDNYAARDLATIAHPYANLATLPDQGPVVMERGDGVYVYDSAGKPYLEGMSGLWCASLGFSNAELVEAAREQMARLPFNHLFAGRSHDPAIALAEKLKDMAPIPVSRVFFCNSGSEANDTQIKLVWYMNNALGRPNKKKIISRQRAYHGVTIASASLTGLPGNHADFDLPIAGILHTACPHHYRYALEGESEEDFATRLANELEEMILREGPDTVAAFIAEPVMGAGGVIVPPAGYFEKIQAVLDRHDVYMIADEVICGFGRLGEMFGSQALGMRPVSMSLAKALSAAYMPISAVLIPERMYQAMVDESRKNGAFYHGFTYSGHPVAAAVALKTIEIYERDDIVGHVRKVAPLFQQRLREFTEHPLVGEARGMGLMGALELVADRATKTAFPAKAGVGAMFTRYAAEEGLIARSLGDSMALCPPLIITESEIDLLFARLAIALDRTTVWVNSTLK</sequence>
<keyword evidence="4 5" id="KW-0663">Pyridoxal phosphate</keyword>
<dbReference type="CDD" id="cd00610">
    <property type="entry name" value="OAT_like"/>
    <property type="match status" value="1"/>
</dbReference>
<accession>A0A4R2GYP3</accession>
<evidence type="ECO:0000256" key="5">
    <source>
        <dbReference type="RuleBase" id="RU003560"/>
    </source>
</evidence>
<dbReference type="GO" id="GO:0030170">
    <property type="term" value="F:pyridoxal phosphate binding"/>
    <property type="evidence" value="ECO:0007669"/>
    <property type="project" value="InterPro"/>
</dbReference>
<dbReference type="AlphaFoldDB" id="A0A4R2GYP3"/>
<organism evidence="6 7">
    <name type="scientific">Camelimonas lactis</name>
    <dbReference type="NCBI Taxonomy" id="659006"/>
    <lineage>
        <taxon>Bacteria</taxon>
        <taxon>Pseudomonadati</taxon>
        <taxon>Pseudomonadota</taxon>
        <taxon>Alphaproteobacteria</taxon>
        <taxon>Hyphomicrobiales</taxon>
        <taxon>Chelatococcaceae</taxon>
        <taxon>Camelimonas</taxon>
    </lineage>
</organism>
<evidence type="ECO:0000256" key="3">
    <source>
        <dbReference type="ARBA" id="ARBA00022679"/>
    </source>
</evidence>
<dbReference type="SUPFAM" id="SSF53383">
    <property type="entry name" value="PLP-dependent transferases"/>
    <property type="match status" value="1"/>
</dbReference>
<dbReference type="Pfam" id="PF00202">
    <property type="entry name" value="Aminotran_3"/>
    <property type="match status" value="1"/>
</dbReference>
<keyword evidence="6" id="KW-0670">Pyruvate</keyword>
<dbReference type="InterPro" id="IPR015424">
    <property type="entry name" value="PyrdxlP-dep_Trfase"/>
</dbReference>
<evidence type="ECO:0000256" key="2">
    <source>
        <dbReference type="ARBA" id="ARBA00022576"/>
    </source>
</evidence>
<keyword evidence="3" id="KW-0808">Transferase</keyword>
<protein>
    <submittedName>
        <fullName evidence="6">4-aminobutyrate--pyruvate transaminase</fullName>
    </submittedName>
</protein>
<dbReference type="PANTHER" id="PTHR42684:SF3">
    <property type="entry name" value="ADENOSYLMETHIONINE-8-AMINO-7-OXONONANOATE AMINOTRANSFERASE"/>
    <property type="match status" value="1"/>
</dbReference>
<evidence type="ECO:0000313" key="6">
    <source>
        <dbReference type="EMBL" id="TCO16227.1"/>
    </source>
</evidence>
<dbReference type="PANTHER" id="PTHR42684">
    <property type="entry name" value="ADENOSYLMETHIONINE-8-AMINO-7-OXONONANOATE AMINOTRANSFERASE"/>
    <property type="match status" value="1"/>
</dbReference>
<proteinExistence type="inferred from homology"/>
<comment type="caution">
    <text evidence="6">The sequence shown here is derived from an EMBL/GenBank/DDBJ whole genome shotgun (WGS) entry which is preliminary data.</text>
</comment>
<dbReference type="PIRSF" id="PIRSF000521">
    <property type="entry name" value="Transaminase_4ab_Lys_Orn"/>
    <property type="match status" value="1"/>
</dbReference>
<dbReference type="NCBIfam" id="NF005682">
    <property type="entry name" value="PRK07480.1"/>
    <property type="match status" value="1"/>
</dbReference>
<dbReference type="EMBL" id="SLWL01000001">
    <property type="protein sequence ID" value="TCO16227.1"/>
    <property type="molecule type" value="Genomic_DNA"/>
</dbReference>
<dbReference type="InterPro" id="IPR015421">
    <property type="entry name" value="PyrdxlP-dep_Trfase_major"/>
</dbReference>
<dbReference type="Proteomes" id="UP000294881">
    <property type="component" value="Unassembled WGS sequence"/>
</dbReference>
<comment type="similarity">
    <text evidence="1 5">Belongs to the class-III pyridoxal-phosphate-dependent aminotransferase family.</text>
</comment>
<name>A0A4R2GYP3_9HYPH</name>
<evidence type="ECO:0000256" key="4">
    <source>
        <dbReference type="ARBA" id="ARBA00022898"/>
    </source>
</evidence>